<dbReference type="Proteomes" id="UP000885672">
    <property type="component" value="Unassembled WGS sequence"/>
</dbReference>
<organism evidence="1">
    <name type="scientific">candidate division WOR-3 bacterium</name>
    <dbReference type="NCBI Taxonomy" id="2052148"/>
    <lineage>
        <taxon>Bacteria</taxon>
        <taxon>Bacteria division WOR-3</taxon>
    </lineage>
</organism>
<proteinExistence type="predicted"/>
<dbReference type="InterPro" id="IPR036116">
    <property type="entry name" value="FN3_sf"/>
</dbReference>
<evidence type="ECO:0000313" key="1">
    <source>
        <dbReference type="EMBL" id="HDR00463.1"/>
    </source>
</evidence>
<reference evidence="1" key="1">
    <citation type="journal article" date="2020" name="mSystems">
        <title>Genome- and Community-Level Interaction Insights into Carbon Utilization and Element Cycling Functions of Hydrothermarchaeota in Hydrothermal Sediment.</title>
        <authorList>
            <person name="Zhou Z."/>
            <person name="Liu Y."/>
            <person name="Xu W."/>
            <person name="Pan J."/>
            <person name="Luo Z.H."/>
            <person name="Li M."/>
        </authorList>
    </citation>
    <scope>NUCLEOTIDE SEQUENCE [LARGE SCALE GENOMIC DNA]</scope>
    <source>
        <strain evidence="1">SpSt-1182</strain>
    </source>
</reference>
<comment type="caution">
    <text evidence="1">The sequence shown here is derived from an EMBL/GenBank/DDBJ whole genome shotgun (WGS) entry which is preliminary data.</text>
</comment>
<gene>
    <name evidence="1" type="ORF">ENN51_09305</name>
</gene>
<sequence length="244" mass="26279">MGSVPRGVTLVAASDSTVLVSWNEPEAGTPDSYLVYFRRAGSEGYVPLVELTATEYEHDPQGMTGCYRIAALFGADLYYADEIPSTLPVATSGIVLAEVNASGNSGFGWDRTTGLGESYTMREATSAAHVDFFVTDFQLGYGGPTYALASPTYGPSDPSGEVPVAPWRLTRFTAALPGERAPLPAYDDRVYLPFRDVEAGFTGGCYTDDGHYAMVKVTAVNTLTGELRFDGWFQLVAGLRLIRH</sequence>
<dbReference type="AlphaFoldDB" id="A0A7V0XFS8"/>
<dbReference type="EMBL" id="DSBX01000357">
    <property type="protein sequence ID" value="HDR00463.1"/>
    <property type="molecule type" value="Genomic_DNA"/>
</dbReference>
<dbReference type="Gene3D" id="2.60.40.10">
    <property type="entry name" value="Immunoglobulins"/>
    <property type="match status" value="1"/>
</dbReference>
<accession>A0A7V0XFS8</accession>
<protein>
    <recommendedName>
        <fullName evidence="2">Fibronectin type III domain-containing protein</fullName>
    </recommendedName>
</protein>
<evidence type="ECO:0008006" key="2">
    <source>
        <dbReference type="Google" id="ProtNLM"/>
    </source>
</evidence>
<dbReference type="InterPro" id="IPR013783">
    <property type="entry name" value="Ig-like_fold"/>
</dbReference>
<dbReference type="SUPFAM" id="SSF49265">
    <property type="entry name" value="Fibronectin type III"/>
    <property type="match status" value="1"/>
</dbReference>
<name>A0A7V0XFS8_UNCW3</name>